<dbReference type="PANTHER" id="PTHR24067">
    <property type="entry name" value="UBIQUITIN-CONJUGATING ENZYME E2"/>
    <property type="match status" value="1"/>
</dbReference>
<name>A0A7S3GLK6_9EUKA</name>
<accession>A0A7S3GLK6</accession>
<dbReference type="InterPro" id="IPR016135">
    <property type="entry name" value="UBQ-conjugating_enzyme/RWD"/>
</dbReference>
<evidence type="ECO:0000313" key="2">
    <source>
        <dbReference type="EMBL" id="CAE0270275.1"/>
    </source>
</evidence>
<dbReference type="AlphaFoldDB" id="A0A7S3GLK6"/>
<dbReference type="PROSITE" id="PS50127">
    <property type="entry name" value="UBC_2"/>
    <property type="match status" value="1"/>
</dbReference>
<reference evidence="2" key="1">
    <citation type="submission" date="2021-01" db="EMBL/GenBank/DDBJ databases">
        <authorList>
            <person name="Corre E."/>
            <person name="Pelletier E."/>
            <person name="Niang G."/>
            <person name="Scheremetjew M."/>
            <person name="Finn R."/>
            <person name="Kale V."/>
            <person name="Holt S."/>
            <person name="Cochrane G."/>
            <person name="Meng A."/>
            <person name="Brown T."/>
            <person name="Cohen L."/>
        </authorList>
    </citation>
    <scope>NUCLEOTIDE SEQUENCE</scope>
    <source>
        <strain evidence="2">NIES-2562</strain>
    </source>
</reference>
<proteinExistence type="predicted"/>
<sequence>MGDAKTAVKRLSKELRALHKAAESHPNLWAQPLENNILEWHFLIHGPTGSPYEGGVYHGQIIFGDQFPFKPPAIRMLTPSGRFVVGSDLCLSMSNCKCHLLCVAGVGTKLYVQ</sequence>
<feature type="domain" description="UBC core" evidence="1">
    <location>
        <begin position="6"/>
        <end position="113"/>
    </location>
</feature>
<organism evidence="2">
    <name type="scientific">Palpitomonas bilix</name>
    <dbReference type="NCBI Taxonomy" id="652834"/>
    <lineage>
        <taxon>Eukaryota</taxon>
        <taxon>Eukaryota incertae sedis</taxon>
    </lineage>
</organism>
<gene>
    <name evidence="2" type="ORF">PBIL07802_LOCUS32630</name>
</gene>
<dbReference type="InterPro" id="IPR000608">
    <property type="entry name" value="UBC"/>
</dbReference>
<protein>
    <recommendedName>
        <fullName evidence="1">UBC core domain-containing protein</fullName>
    </recommendedName>
</protein>
<dbReference type="SMART" id="SM00212">
    <property type="entry name" value="UBCc"/>
    <property type="match status" value="1"/>
</dbReference>
<dbReference type="InterPro" id="IPR050113">
    <property type="entry name" value="Ub_conjugating_enzyme"/>
</dbReference>
<dbReference type="SUPFAM" id="SSF54495">
    <property type="entry name" value="UBC-like"/>
    <property type="match status" value="1"/>
</dbReference>
<dbReference type="Pfam" id="PF00179">
    <property type="entry name" value="UQ_con"/>
    <property type="match status" value="1"/>
</dbReference>
<evidence type="ECO:0000259" key="1">
    <source>
        <dbReference type="PROSITE" id="PS50127"/>
    </source>
</evidence>
<dbReference type="EMBL" id="HBIB01049457">
    <property type="protein sequence ID" value="CAE0270275.1"/>
    <property type="molecule type" value="Transcribed_RNA"/>
</dbReference>
<dbReference type="Gene3D" id="3.10.110.10">
    <property type="entry name" value="Ubiquitin Conjugating Enzyme"/>
    <property type="match status" value="1"/>
</dbReference>